<name>A0A429X8Q2_SIMTE</name>
<sequence>MFQLPFLKGILPKWLGENHFNNDIQKYVQDMMEQSITSSIKDFNMMGSMHTENEDRPESEVGQEVQVSAAEPLQAITFESLDHVYVKILITDESQLSQLKVYHNSNQMFIEGIPDSAHRSVITLPTAVKMKDSVSEYRDSYFQIKMKKRDDPQYTEIAVPPLES</sequence>
<gene>
    <name evidence="1" type="ORF">D5F11_010155</name>
</gene>
<evidence type="ECO:0000313" key="2">
    <source>
        <dbReference type="Proteomes" id="UP000287296"/>
    </source>
</evidence>
<proteinExistence type="predicted"/>
<dbReference type="OrthoDB" id="2905328at2"/>
<dbReference type="RefSeq" id="WP_120115898.1">
    <property type="nucleotide sequence ID" value="NZ_QYTW02000008.1"/>
</dbReference>
<dbReference type="AlphaFoldDB" id="A0A429X8Q2"/>
<dbReference type="EMBL" id="QYTW02000008">
    <property type="protein sequence ID" value="RST59769.1"/>
    <property type="molecule type" value="Genomic_DNA"/>
</dbReference>
<protein>
    <submittedName>
        <fullName evidence="1">Uncharacterized protein</fullName>
    </submittedName>
</protein>
<reference evidence="1 2" key="1">
    <citation type="submission" date="2018-12" db="EMBL/GenBank/DDBJ databases">
        <authorList>
            <person name="Sun L."/>
            <person name="Chen Z."/>
        </authorList>
    </citation>
    <scope>NUCLEOTIDE SEQUENCE [LARGE SCALE GENOMIC DNA]</scope>
    <source>
        <strain evidence="1 2">LMG 29736</strain>
    </source>
</reference>
<comment type="caution">
    <text evidence="1">The sequence shown here is derived from an EMBL/GenBank/DDBJ whole genome shotgun (WGS) entry which is preliminary data.</text>
</comment>
<evidence type="ECO:0000313" key="1">
    <source>
        <dbReference type="EMBL" id="RST59769.1"/>
    </source>
</evidence>
<accession>A0A429X8Q2</accession>
<organism evidence="1 2">
    <name type="scientific">Siminovitchia terrae</name>
    <name type="common">Bacillus terrae</name>
    <dbReference type="NCBI Taxonomy" id="1914933"/>
    <lineage>
        <taxon>Bacteria</taxon>
        <taxon>Bacillati</taxon>
        <taxon>Bacillota</taxon>
        <taxon>Bacilli</taxon>
        <taxon>Bacillales</taxon>
        <taxon>Bacillaceae</taxon>
        <taxon>Siminovitchia</taxon>
    </lineage>
</organism>
<dbReference type="Proteomes" id="UP000287296">
    <property type="component" value="Unassembled WGS sequence"/>
</dbReference>